<dbReference type="GO" id="GO:0016020">
    <property type="term" value="C:membrane"/>
    <property type="evidence" value="ECO:0007669"/>
    <property type="project" value="UniProtKB-SubCell"/>
</dbReference>
<evidence type="ECO:0000256" key="6">
    <source>
        <dbReference type="ARBA" id="ARBA00023136"/>
    </source>
</evidence>
<feature type="transmembrane region" description="Helical" evidence="9">
    <location>
        <begin position="339"/>
        <end position="359"/>
    </location>
</feature>
<evidence type="ECO:0000313" key="12">
    <source>
        <dbReference type="Proteomes" id="UP001182556"/>
    </source>
</evidence>
<comment type="caution">
    <text evidence="11">The sequence shown here is derived from an EMBL/GenBank/DDBJ whole genome shotgun (WGS) entry which is preliminary data.</text>
</comment>
<dbReference type="InterPro" id="IPR045263">
    <property type="entry name" value="GLUT"/>
</dbReference>
<dbReference type="InterPro" id="IPR020846">
    <property type="entry name" value="MFS_dom"/>
</dbReference>
<comment type="catalytic activity">
    <reaction evidence="7">
        <text>myo-inositol(out) + H(+)(out) = myo-inositol(in) + H(+)(in)</text>
        <dbReference type="Rhea" id="RHEA:60364"/>
        <dbReference type="ChEBI" id="CHEBI:15378"/>
        <dbReference type="ChEBI" id="CHEBI:17268"/>
    </reaction>
</comment>
<feature type="domain" description="Major facilitator superfamily (MFS) profile" evidence="10">
    <location>
        <begin position="17"/>
        <end position="470"/>
    </location>
</feature>
<dbReference type="AlphaFoldDB" id="A0AAD9FSJ8"/>
<keyword evidence="5 9" id="KW-1133">Transmembrane helix</keyword>
<evidence type="ECO:0000256" key="7">
    <source>
        <dbReference type="ARBA" id="ARBA00049119"/>
    </source>
</evidence>
<evidence type="ECO:0000256" key="8">
    <source>
        <dbReference type="SAM" id="MobiDB-lite"/>
    </source>
</evidence>
<dbReference type="InterPro" id="IPR005828">
    <property type="entry name" value="MFS_sugar_transport-like"/>
</dbReference>
<keyword evidence="4 9" id="KW-0812">Transmembrane</keyword>
<dbReference type="InterPro" id="IPR003663">
    <property type="entry name" value="Sugar/inositol_transpt"/>
</dbReference>
<dbReference type="SUPFAM" id="SSF103473">
    <property type="entry name" value="MFS general substrate transporter"/>
    <property type="match status" value="1"/>
</dbReference>
<dbReference type="GO" id="GO:0015149">
    <property type="term" value="F:hexose transmembrane transporter activity"/>
    <property type="evidence" value="ECO:0007669"/>
    <property type="project" value="TreeGrafter"/>
</dbReference>
<dbReference type="InterPro" id="IPR005829">
    <property type="entry name" value="Sugar_transporter_CS"/>
</dbReference>
<name>A0AAD9FSJ8_PAPLA</name>
<feature type="transmembrane region" description="Helical" evidence="9">
    <location>
        <begin position="100"/>
        <end position="119"/>
    </location>
</feature>
<dbReference type="PANTHER" id="PTHR23503">
    <property type="entry name" value="SOLUTE CARRIER FAMILY 2"/>
    <property type="match status" value="1"/>
</dbReference>
<feature type="transmembrane region" description="Helical" evidence="9">
    <location>
        <begin position="365"/>
        <end position="390"/>
    </location>
</feature>
<evidence type="ECO:0000313" key="11">
    <source>
        <dbReference type="EMBL" id="KAK1925346.1"/>
    </source>
</evidence>
<sequence>MDSTRLSVTEQRPAIQSILWACISSWYYGYHLSELNYPAESLTCLPRAHLPPSKLPLCIGIDSDKYGFVTAIYTVGGLVGSLISSWMVEHHGVKGGLTWTAYLNLFGAIVMTMATRWWILAFGRLLAGVSSGIAICLVPPFLSSIARASPQLSTRSGQVGTLHQMAIVIGLFTAQAAGMIFTGAKGDIEGNWRYVTALSGLVSFVQIGFASSIYSPPAGDDKAARVSRRDAEDGLSPVPEGDEGSPLLPEARDGHHVENQLTLRELLSNSSMRGPTLLCAAILALQQLCGVNAVMFYSAPVLKPLLPSLAGAIGIGITFINALMTVVAIFLVDRLGRKPLLLASIGGMTVMSALLAYGLNNGVSWLSATAIILFIVAYSVGLGPIPFLLVSETVPAPGIPALASLALSLSWISAFLIAILFLKLRDALSTPIDPRDPLSDRKGEGRVFYVFTGMCLLTALLVSRGLRQKN</sequence>
<keyword evidence="12" id="KW-1185">Reference proteome</keyword>
<dbReference type="PANTHER" id="PTHR23503:SF8">
    <property type="entry name" value="FACILITATED GLUCOSE TRANSPORTER PROTEIN 1"/>
    <property type="match status" value="1"/>
</dbReference>
<evidence type="ECO:0000256" key="3">
    <source>
        <dbReference type="ARBA" id="ARBA00022448"/>
    </source>
</evidence>
<dbReference type="PROSITE" id="PS50850">
    <property type="entry name" value="MFS"/>
    <property type="match status" value="1"/>
</dbReference>
<evidence type="ECO:0000256" key="9">
    <source>
        <dbReference type="SAM" id="Phobius"/>
    </source>
</evidence>
<accession>A0AAD9FSJ8</accession>
<keyword evidence="6 9" id="KW-0472">Membrane</keyword>
<evidence type="ECO:0000259" key="10">
    <source>
        <dbReference type="PROSITE" id="PS50850"/>
    </source>
</evidence>
<organism evidence="11 12">
    <name type="scientific">Papiliotrema laurentii</name>
    <name type="common">Cryptococcus laurentii</name>
    <dbReference type="NCBI Taxonomy" id="5418"/>
    <lineage>
        <taxon>Eukaryota</taxon>
        <taxon>Fungi</taxon>
        <taxon>Dikarya</taxon>
        <taxon>Basidiomycota</taxon>
        <taxon>Agaricomycotina</taxon>
        <taxon>Tremellomycetes</taxon>
        <taxon>Tremellales</taxon>
        <taxon>Rhynchogastremaceae</taxon>
        <taxon>Papiliotrema</taxon>
    </lineage>
</organism>
<feature type="transmembrane region" description="Helical" evidence="9">
    <location>
        <begin position="402"/>
        <end position="422"/>
    </location>
</feature>
<gene>
    <name evidence="11" type="ORF">DB88DRAFT_483650</name>
</gene>
<evidence type="ECO:0000256" key="5">
    <source>
        <dbReference type="ARBA" id="ARBA00022989"/>
    </source>
</evidence>
<feature type="transmembrane region" description="Helical" evidence="9">
    <location>
        <begin position="309"/>
        <end position="332"/>
    </location>
</feature>
<dbReference type="InterPro" id="IPR036259">
    <property type="entry name" value="MFS_trans_sf"/>
</dbReference>
<evidence type="ECO:0000256" key="2">
    <source>
        <dbReference type="ARBA" id="ARBA00010992"/>
    </source>
</evidence>
<protein>
    <submittedName>
        <fullName evidence="11">General substrate transporter</fullName>
    </submittedName>
</protein>
<comment type="subcellular location">
    <subcellularLocation>
        <location evidence="1">Membrane</location>
        <topology evidence="1">Multi-pass membrane protein</topology>
    </subcellularLocation>
</comment>
<dbReference type="Gene3D" id="1.20.1250.20">
    <property type="entry name" value="MFS general substrate transporter like domains"/>
    <property type="match status" value="1"/>
</dbReference>
<dbReference type="Pfam" id="PF00083">
    <property type="entry name" value="Sugar_tr"/>
    <property type="match status" value="1"/>
</dbReference>
<feature type="compositionally biased region" description="Basic and acidic residues" evidence="8">
    <location>
        <begin position="219"/>
        <end position="232"/>
    </location>
</feature>
<feature type="transmembrane region" description="Helical" evidence="9">
    <location>
        <begin position="162"/>
        <end position="182"/>
    </location>
</feature>
<feature type="transmembrane region" description="Helical" evidence="9">
    <location>
        <begin position="125"/>
        <end position="142"/>
    </location>
</feature>
<keyword evidence="3" id="KW-0813">Transport</keyword>
<feature type="transmembrane region" description="Helical" evidence="9">
    <location>
        <begin position="66"/>
        <end position="88"/>
    </location>
</feature>
<evidence type="ECO:0000256" key="1">
    <source>
        <dbReference type="ARBA" id="ARBA00004141"/>
    </source>
</evidence>
<dbReference type="EMBL" id="JAODAN010000003">
    <property type="protein sequence ID" value="KAK1925346.1"/>
    <property type="molecule type" value="Genomic_DNA"/>
</dbReference>
<feature type="transmembrane region" description="Helical" evidence="9">
    <location>
        <begin position="447"/>
        <end position="466"/>
    </location>
</feature>
<feature type="region of interest" description="Disordered" evidence="8">
    <location>
        <begin position="217"/>
        <end position="251"/>
    </location>
</feature>
<dbReference type="PROSITE" id="PS00216">
    <property type="entry name" value="SUGAR_TRANSPORT_1"/>
    <property type="match status" value="1"/>
</dbReference>
<proteinExistence type="inferred from homology"/>
<dbReference type="Proteomes" id="UP001182556">
    <property type="component" value="Unassembled WGS sequence"/>
</dbReference>
<reference evidence="11" key="1">
    <citation type="submission" date="2023-02" db="EMBL/GenBank/DDBJ databases">
        <title>Identification and recombinant expression of a fungal hydrolase from Papiliotrema laurentii that hydrolyzes apple cutin and clears colloidal polyester polyurethane.</title>
        <authorList>
            <consortium name="DOE Joint Genome Institute"/>
            <person name="Roman V.A."/>
            <person name="Bojanowski C."/>
            <person name="Crable B.R."/>
            <person name="Wagner D.N."/>
            <person name="Hung C.S."/>
            <person name="Nadeau L.J."/>
            <person name="Schratz L."/>
            <person name="Haridas S."/>
            <person name="Pangilinan J."/>
            <person name="Lipzen A."/>
            <person name="Na H."/>
            <person name="Yan M."/>
            <person name="Ng V."/>
            <person name="Grigoriev I.V."/>
            <person name="Spatafora J.W."/>
            <person name="Barlow D."/>
            <person name="Biffinger J."/>
            <person name="Kelley-Loughnane N."/>
            <person name="Varaljay V.A."/>
            <person name="Crookes-Goodson W.J."/>
        </authorList>
    </citation>
    <scope>NUCLEOTIDE SEQUENCE</scope>
    <source>
        <strain evidence="11">5307AH</strain>
    </source>
</reference>
<feature type="transmembrane region" description="Helical" evidence="9">
    <location>
        <begin position="277"/>
        <end position="297"/>
    </location>
</feature>
<comment type="similarity">
    <text evidence="2">Belongs to the major facilitator superfamily. Sugar transporter (TC 2.A.1.1) family.</text>
</comment>
<dbReference type="PRINTS" id="PR00171">
    <property type="entry name" value="SUGRTRNSPORT"/>
</dbReference>
<evidence type="ECO:0000256" key="4">
    <source>
        <dbReference type="ARBA" id="ARBA00022692"/>
    </source>
</evidence>